<evidence type="ECO:0000313" key="2">
    <source>
        <dbReference type="Proteomes" id="UP000234681"/>
    </source>
</evidence>
<proteinExistence type="predicted"/>
<dbReference type="AlphaFoldDB" id="A6HX69"/>
<accession>A6HX69</accession>
<reference evidence="2" key="1">
    <citation type="submission" date="2005-09" db="EMBL/GenBank/DDBJ databases">
        <authorList>
            <person name="Mural R.J."/>
            <person name="Li P.W."/>
            <person name="Adams M.D."/>
            <person name="Amanatides P.G."/>
            <person name="Baden-Tillson H."/>
            <person name="Barnstead M."/>
            <person name="Chin S.H."/>
            <person name="Dew I."/>
            <person name="Evans C.A."/>
            <person name="Ferriera S."/>
            <person name="Flanigan M."/>
            <person name="Fosler C."/>
            <person name="Glodek A."/>
            <person name="Gu Z."/>
            <person name="Holt R.A."/>
            <person name="Jennings D."/>
            <person name="Kraft C.L."/>
            <person name="Lu F."/>
            <person name="Nguyen T."/>
            <person name="Nusskern D.R."/>
            <person name="Pfannkoch C.M."/>
            <person name="Sitter C."/>
            <person name="Sutton G.G."/>
            <person name="Venter J.C."/>
            <person name="Wang Z."/>
            <person name="Woodage T."/>
            <person name="Zheng X.H."/>
            <person name="Zhong F."/>
        </authorList>
    </citation>
    <scope>NUCLEOTIDE SEQUENCE [LARGE SCALE GENOMIC DNA]</scope>
    <source>
        <strain>BN</strain>
        <strain evidence="2">Sprague-Dawley</strain>
    </source>
</reference>
<gene>
    <name evidence="1" type="ORF">rCG_63640</name>
</gene>
<sequence length="57" mass="6658">MNFFGLLLLAKLHEEGKARFHSHSVDEEPEAKEKGRWAVLSNTPRIPKGPQRRHSWH</sequence>
<dbReference type="EMBL" id="CH473953">
    <property type="protein sequence ID" value="EDM11800.1"/>
    <property type="molecule type" value="Genomic_DNA"/>
</dbReference>
<name>A6HX69_RAT</name>
<protein>
    <submittedName>
        <fullName evidence="1">RCG63640</fullName>
    </submittedName>
</protein>
<evidence type="ECO:0000313" key="1">
    <source>
        <dbReference type="EMBL" id="EDM11800.1"/>
    </source>
</evidence>
<organism evidence="1 2">
    <name type="scientific">Rattus norvegicus</name>
    <name type="common">Rat</name>
    <dbReference type="NCBI Taxonomy" id="10116"/>
    <lineage>
        <taxon>Eukaryota</taxon>
        <taxon>Metazoa</taxon>
        <taxon>Chordata</taxon>
        <taxon>Craniata</taxon>
        <taxon>Vertebrata</taxon>
        <taxon>Euteleostomi</taxon>
        <taxon>Mammalia</taxon>
        <taxon>Eutheria</taxon>
        <taxon>Euarchontoglires</taxon>
        <taxon>Glires</taxon>
        <taxon>Rodentia</taxon>
        <taxon>Myomorpha</taxon>
        <taxon>Muroidea</taxon>
        <taxon>Muridae</taxon>
        <taxon>Murinae</taxon>
        <taxon>Rattus</taxon>
    </lineage>
</organism>
<dbReference type="Proteomes" id="UP000234681">
    <property type="component" value="Chromosome 1"/>
</dbReference>